<evidence type="ECO:0000313" key="2">
    <source>
        <dbReference type="Proteomes" id="UP000183832"/>
    </source>
</evidence>
<sequence>MSATLALKIYLFNLERQEKNPIKQRNIFLTNVAFNVLVGTFHRDSVRSSSCMNLATNPCENSFNFLLMTHFKCSLKPSEIKIM</sequence>
<proteinExistence type="predicted"/>
<dbReference type="Proteomes" id="UP000183832">
    <property type="component" value="Unassembled WGS sequence"/>
</dbReference>
<evidence type="ECO:0000313" key="1">
    <source>
        <dbReference type="EMBL" id="CRL01092.1"/>
    </source>
</evidence>
<keyword evidence="2" id="KW-1185">Reference proteome</keyword>
<dbReference type="EMBL" id="CVRI01000055">
    <property type="protein sequence ID" value="CRL01092.1"/>
    <property type="molecule type" value="Genomic_DNA"/>
</dbReference>
<reference evidence="1 2" key="1">
    <citation type="submission" date="2015-04" db="EMBL/GenBank/DDBJ databases">
        <authorList>
            <person name="Syromyatnikov M.Y."/>
            <person name="Popov V.N."/>
        </authorList>
    </citation>
    <scope>NUCLEOTIDE SEQUENCE [LARGE SCALE GENOMIC DNA]</scope>
</reference>
<protein>
    <submittedName>
        <fullName evidence="1">CLUMA_CG014594, isoform A</fullName>
    </submittedName>
</protein>
<name>A0A1J1ING1_9DIPT</name>
<dbReference type="AlphaFoldDB" id="A0A1J1ING1"/>
<organism evidence="1 2">
    <name type="scientific">Clunio marinus</name>
    <dbReference type="NCBI Taxonomy" id="568069"/>
    <lineage>
        <taxon>Eukaryota</taxon>
        <taxon>Metazoa</taxon>
        <taxon>Ecdysozoa</taxon>
        <taxon>Arthropoda</taxon>
        <taxon>Hexapoda</taxon>
        <taxon>Insecta</taxon>
        <taxon>Pterygota</taxon>
        <taxon>Neoptera</taxon>
        <taxon>Endopterygota</taxon>
        <taxon>Diptera</taxon>
        <taxon>Nematocera</taxon>
        <taxon>Chironomoidea</taxon>
        <taxon>Chironomidae</taxon>
        <taxon>Clunio</taxon>
    </lineage>
</organism>
<accession>A0A1J1ING1</accession>
<gene>
    <name evidence="1" type="ORF">CLUMA_CG014594</name>
</gene>